<evidence type="ECO:0000313" key="1">
    <source>
        <dbReference type="EMBL" id="BBH50086.1"/>
    </source>
</evidence>
<dbReference type="Proteomes" id="UP000273154">
    <property type="component" value="Chromosome"/>
</dbReference>
<name>A0A3G9K1C7_9ACTN</name>
<dbReference type="KEGG" id="pcat:Pcatena_06730"/>
<reference evidence="2" key="1">
    <citation type="submission" date="2018-11" db="EMBL/GenBank/DDBJ databases">
        <title>Comparative genomics of Parolsenella catena and Libanicoccus massiliensis: Reclassification of Libanicoccus massiliensis as Parolsenella massiliensis comb. nov.</title>
        <authorList>
            <person name="Sakamoto M."/>
            <person name="Ikeyama N."/>
            <person name="Murakami T."/>
            <person name="Mori H."/>
            <person name="Yuki M."/>
            <person name="Ohkuma M."/>
        </authorList>
    </citation>
    <scope>NUCLEOTIDE SEQUENCE [LARGE SCALE GENOMIC DNA]</scope>
    <source>
        <strain evidence="2">JCM 31932</strain>
    </source>
</reference>
<accession>A0A3G9K1C7</accession>
<sequence>MSIQMRNFPEGQNAKITAQFGGYSVLEYERDLSVSPQEAQLSYFASKMNVRRRQLVCDLDRFASHSVTMQADAMQWTAGDVQPLTGIRGVGDTGRFMFTPAAQGQVADAS</sequence>
<gene>
    <name evidence="1" type="ORF">Pcatena_06730</name>
</gene>
<dbReference type="GeneID" id="88848802"/>
<dbReference type="EMBL" id="AP019367">
    <property type="protein sequence ID" value="BBH50086.1"/>
    <property type="molecule type" value="Genomic_DNA"/>
</dbReference>
<proteinExistence type="predicted"/>
<evidence type="ECO:0000313" key="2">
    <source>
        <dbReference type="Proteomes" id="UP000273154"/>
    </source>
</evidence>
<protein>
    <submittedName>
        <fullName evidence="1">Uncharacterized protein</fullName>
    </submittedName>
</protein>
<organism evidence="1 2">
    <name type="scientific">Parolsenella catena</name>
    <dbReference type="NCBI Taxonomy" id="2003188"/>
    <lineage>
        <taxon>Bacteria</taxon>
        <taxon>Bacillati</taxon>
        <taxon>Actinomycetota</taxon>
        <taxon>Coriobacteriia</taxon>
        <taxon>Coriobacteriales</taxon>
        <taxon>Atopobiaceae</taxon>
        <taxon>Parolsenella</taxon>
    </lineage>
</organism>
<dbReference type="AlphaFoldDB" id="A0A3G9K1C7"/>
<keyword evidence="2" id="KW-1185">Reference proteome</keyword>
<dbReference type="RefSeq" id="WP_126421631.1">
    <property type="nucleotide sequence ID" value="NZ_AP019367.1"/>
</dbReference>
<dbReference type="OrthoDB" id="6048299at2"/>